<gene>
    <name evidence="6" type="ORF">Vau01_026130</name>
</gene>
<dbReference type="InterPro" id="IPR036661">
    <property type="entry name" value="Luciferase-like_sf"/>
</dbReference>
<dbReference type="SUPFAM" id="SSF51679">
    <property type="entry name" value="Bacterial luciferase-like"/>
    <property type="match status" value="1"/>
</dbReference>
<dbReference type="EMBL" id="BOPG01000013">
    <property type="protein sequence ID" value="GIJ55097.1"/>
    <property type="molecule type" value="Genomic_DNA"/>
</dbReference>
<organism evidence="6 7">
    <name type="scientific">Virgisporangium aurantiacum</name>
    <dbReference type="NCBI Taxonomy" id="175570"/>
    <lineage>
        <taxon>Bacteria</taxon>
        <taxon>Bacillati</taxon>
        <taxon>Actinomycetota</taxon>
        <taxon>Actinomycetes</taxon>
        <taxon>Micromonosporales</taxon>
        <taxon>Micromonosporaceae</taxon>
        <taxon>Virgisporangium</taxon>
    </lineage>
</organism>
<keyword evidence="1" id="KW-0285">Flavoprotein</keyword>
<dbReference type="InterPro" id="IPR011251">
    <property type="entry name" value="Luciferase-like_dom"/>
</dbReference>
<evidence type="ECO:0000256" key="2">
    <source>
        <dbReference type="ARBA" id="ARBA00022643"/>
    </source>
</evidence>
<evidence type="ECO:0000256" key="1">
    <source>
        <dbReference type="ARBA" id="ARBA00022630"/>
    </source>
</evidence>
<dbReference type="InterPro" id="IPR019952">
    <property type="entry name" value="F420_OxRdatse_Rv1855c_pred"/>
</dbReference>
<sequence length="292" mass="32009">MKFSFWPGAAQSFDEFLDAARHAEAGGWDGVYVADHFMPNNGAGPVLEAGAVVAALAALVPRVRIGTLVLGNTYRHPAVVANMAATVDRISGGRLVLGVGAGWQVNEHEQYGITLPPVRERLDRFEEAVQVLRGLLTQQRFSFAGEHYTLTDATCEPKPVQSPLPILIGGGGEKRTLRIVARHADEWNTWGTPETFEHKSAVLAEHCAAVGRDPSTIVRSAQAVVFLGTEAPEESRFPVIAGEPSRLVETLRRYEAAGLDEFIVPGFGLTERDERRRWMDTFVEKVIQRLAE</sequence>
<dbReference type="InterPro" id="IPR050172">
    <property type="entry name" value="SsuD_RutA_monooxygenase"/>
</dbReference>
<dbReference type="Pfam" id="PF00296">
    <property type="entry name" value="Bac_luciferase"/>
    <property type="match status" value="1"/>
</dbReference>
<dbReference type="Proteomes" id="UP000612585">
    <property type="component" value="Unassembled WGS sequence"/>
</dbReference>
<dbReference type="AlphaFoldDB" id="A0A8J3Z1X9"/>
<keyword evidence="7" id="KW-1185">Reference proteome</keyword>
<evidence type="ECO:0000259" key="5">
    <source>
        <dbReference type="Pfam" id="PF00296"/>
    </source>
</evidence>
<accession>A0A8J3Z1X9</accession>
<keyword evidence="2" id="KW-0288">FMN</keyword>
<comment type="caution">
    <text evidence="6">The sequence shown here is derived from an EMBL/GenBank/DDBJ whole genome shotgun (WGS) entry which is preliminary data.</text>
</comment>
<dbReference type="NCBIfam" id="TIGR03560">
    <property type="entry name" value="F420_Rv1855c"/>
    <property type="match status" value="1"/>
</dbReference>
<evidence type="ECO:0000313" key="7">
    <source>
        <dbReference type="Proteomes" id="UP000612585"/>
    </source>
</evidence>
<dbReference type="PANTHER" id="PTHR42847">
    <property type="entry name" value="ALKANESULFONATE MONOOXYGENASE"/>
    <property type="match status" value="1"/>
</dbReference>
<dbReference type="PANTHER" id="PTHR42847:SF8">
    <property type="entry name" value="CONSERVED PROTEIN"/>
    <property type="match status" value="1"/>
</dbReference>
<keyword evidence="4" id="KW-0503">Monooxygenase</keyword>
<proteinExistence type="predicted"/>
<dbReference type="GO" id="GO:0046306">
    <property type="term" value="P:alkanesulfonate catabolic process"/>
    <property type="evidence" value="ECO:0007669"/>
    <property type="project" value="TreeGrafter"/>
</dbReference>
<evidence type="ECO:0000256" key="4">
    <source>
        <dbReference type="ARBA" id="ARBA00023033"/>
    </source>
</evidence>
<keyword evidence="3" id="KW-0560">Oxidoreductase</keyword>
<dbReference type="GO" id="GO:0008726">
    <property type="term" value="F:alkanesulfonate monooxygenase activity"/>
    <property type="evidence" value="ECO:0007669"/>
    <property type="project" value="TreeGrafter"/>
</dbReference>
<name>A0A8J3Z1X9_9ACTN</name>
<protein>
    <recommendedName>
        <fullName evidence="5">Luciferase-like domain-containing protein</fullName>
    </recommendedName>
</protein>
<feature type="domain" description="Luciferase-like" evidence="5">
    <location>
        <begin position="6"/>
        <end position="228"/>
    </location>
</feature>
<evidence type="ECO:0000256" key="3">
    <source>
        <dbReference type="ARBA" id="ARBA00023002"/>
    </source>
</evidence>
<evidence type="ECO:0000313" key="6">
    <source>
        <dbReference type="EMBL" id="GIJ55097.1"/>
    </source>
</evidence>
<dbReference type="Gene3D" id="3.20.20.30">
    <property type="entry name" value="Luciferase-like domain"/>
    <property type="match status" value="1"/>
</dbReference>
<reference evidence="6" key="1">
    <citation type="submission" date="2021-01" db="EMBL/GenBank/DDBJ databases">
        <title>Whole genome shotgun sequence of Virgisporangium aurantiacum NBRC 16421.</title>
        <authorList>
            <person name="Komaki H."/>
            <person name="Tamura T."/>
        </authorList>
    </citation>
    <scope>NUCLEOTIDE SEQUENCE</scope>
    <source>
        <strain evidence="6">NBRC 16421</strain>
    </source>
</reference>
<dbReference type="InterPro" id="IPR019921">
    <property type="entry name" value="Lucif-like_OxRdtase_Rv2161c"/>
</dbReference>
<dbReference type="RefSeq" id="WP_203991387.1">
    <property type="nucleotide sequence ID" value="NZ_BOPG01000013.1"/>
</dbReference>
<dbReference type="NCBIfam" id="TIGR03619">
    <property type="entry name" value="F420_Rv2161c"/>
    <property type="match status" value="1"/>
</dbReference>